<gene>
    <name evidence="2" type="ORF">COHA_006269</name>
</gene>
<evidence type="ECO:0000313" key="2">
    <source>
        <dbReference type="EMBL" id="KAI7840004.1"/>
    </source>
</evidence>
<name>A0AAD5H0X8_9CHLO</name>
<keyword evidence="3" id="KW-1185">Reference proteome</keyword>
<organism evidence="2 3">
    <name type="scientific">Chlorella ohadii</name>
    <dbReference type="NCBI Taxonomy" id="2649997"/>
    <lineage>
        <taxon>Eukaryota</taxon>
        <taxon>Viridiplantae</taxon>
        <taxon>Chlorophyta</taxon>
        <taxon>core chlorophytes</taxon>
        <taxon>Trebouxiophyceae</taxon>
        <taxon>Chlorellales</taxon>
        <taxon>Chlorellaceae</taxon>
        <taxon>Chlorella clade</taxon>
        <taxon>Chlorella</taxon>
    </lineage>
</organism>
<comment type="caution">
    <text evidence="2">The sequence shown here is derived from an EMBL/GenBank/DDBJ whole genome shotgun (WGS) entry which is preliminary data.</text>
</comment>
<evidence type="ECO:0000256" key="1">
    <source>
        <dbReference type="SAM" id="MobiDB-lite"/>
    </source>
</evidence>
<dbReference type="AlphaFoldDB" id="A0AAD5H0X8"/>
<proteinExistence type="predicted"/>
<dbReference type="Proteomes" id="UP001205105">
    <property type="component" value="Unassembled WGS sequence"/>
</dbReference>
<protein>
    <submittedName>
        <fullName evidence="2">Uncharacterized protein</fullName>
    </submittedName>
</protein>
<dbReference type="EMBL" id="JADXDR010000087">
    <property type="protein sequence ID" value="KAI7840004.1"/>
    <property type="molecule type" value="Genomic_DNA"/>
</dbReference>
<feature type="region of interest" description="Disordered" evidence="1">
    <location>
        <begin position="1"/>
        <end position="31"/>
    </location>
</feature>
<accession>A0AAD5H0X8</accession>
<evidence type="ECO:0000313" key="3">
    <source>
        <dbReference type="Proteomes" id="UP001205105"/>
    </source>
</evidence>
<sequence length="163" mass="17456">MAAAGGDRGRRQNPVPSSSSERIARQQAKLTRDLQSAAEMAAGAVGGFAGHAALESAMEEVLYLRQRDQQLMDQVTALVKTQRVMAETYQAAQAAADRREAEYKEAAAASEARAVAAEAAAAASRRREASMRKQLKSQAKTIAALKVQRNEARKGAAQPQCQE</sequence>
<reference evidence="2" key="1">
    <citation type="submission" date="2020-11" db="EMBL/GenBank/DDBJ databases">
        <title>Chlorella ohadii genome sequencing and assembly.</title>
        <authorList>
            <person name="Murik O."/>
            <person name="Treves H."/>
            <person name="Kedem I."/>
            <person name="Shotland Y."/>
            <person name="Kaplan A."/>
        </authorList>
    </citation>
    <scope>NUCLEOTIDE SEQUENCE</scope>
    <source>
        <strain evidence="2">1</strain>
    </source>
</reference>